<dbReference type="WBParaSite" id="L893_g28911.t1">
    <property type="protein sequence ID" value="L893_g28911.t1"/>
    <property type="gene ID" value="L893_g28911"/>
</dbReference>
<evidence type="ECO:0000313" key="1">
    <source>
        <dbReference type="Proteomes" id="UP000095287"/>
    </source>
</evidence>
<accession>A0A1I7ZQV8</accession>
<dbReference type="AlphaFoldDB" id="A0A1I7ZQV8"/>
<proteinExistence type="predicted"/>
<name>A0A1I7ZQV8_9BILA</name>
<keyword evidence="1" id="KW-1185">Reference proteome</keyword>
<reference evidence="2" key="1">
    <citation type="submission" date="2016-11" db="UniProtKB">
        <authorList>
            <consortium name="WormBaseParasite"/>
        </authorList>
    </citation>
    <scope>IDENTIFICATION</scope>
</reference>
<protein>
    <submittedName>
        <fullName evidence="2">Uncharacterized protein</fullName>
    </submittedName>
</protein>
<evidence type="ECO:0000313" key="2">
    <source>
        <dbReference type="WBParaSite" id="L893_g28911.t1"/>
    </source>
</evidence>
<dbReference type="Proteomes" id="UP000095287">
    <property type="component" value="Unplaced"/>
</dbReference>
<sequence>MPFPVSHPSPGALSSCAVPPRSLCIHDFPSSELRGLRAEWKNADVGVPKKDGRAADWRVNWPKSSGNWDALPELGFGSGHFQGAGRSNICFLRGMQCWG</sequence>
<organism evidence="1 2">
    <name type="scientific">Steinernema glaseri</name>
    <dbReference type="NCBI Taxonomy" id="37863"/>
    <lineage>
        <taxon>Eukaryota</taxon>
        <taxon>Metazoa</taxon>
        <taxon>Ecdysozoa</taxon>
        <taxon>Nematoda</taxon>
        <taxon>Chromadorea</taxon>
        <taxon>Rhabditida</taxon>
        <taxon>Tylenchina</taxon>
        <taxon>Panagrolaimomorpha</taxon>
        <taxon>Strongyloidoidea</taxon>
        <taxon>Steinernematidae</taxon>
        <taxon>Steinernema</taxon>
    </lineage>
</organism>